<evidence type="ECO:0000256" key="1">
    <source>
        <dbReference type="SAM" id="MobiDB-lite"/>
    </source>
</evidence>
<protein>
    <submittedName>
        <fullName evidence="2">Uncharacterized protein</fullName>
    </submittedName>
</protein>
<accession>A0A9Q5I4I8</accession>
<comment type="caution">
    <text evidence="2">The sequence shown here is derived from an EMBL/GenBank/DDBJ whole genome shotgun (WGS) entry which is preliminary data.</text>
</comment>
<evidence type="ECO:0000313" key="3">
    <source>
        <dbReference type="Proteomes" id="UP000757232"/>
    </source>
</evidence>
<reference evidence="2" key="1">
    <citation type="submission" date="2016-06" db="EMBL/GenBank/DDBJ databases">
        <title>Draft Genome sequence of the fungus Inonotus baumii.</title>
        <authorList>
            <person name="Zhu H."/>
            <person name="Lin W."/>
        </authorList>
    </citation>
    <scope>NUCLEOTIDE SEQUENCE</scope>
    <source>
        <strain evidence="2">821</strain>
    </source>
</reference>
<sequence length="355" mass="39990">MALSLYRPKSAPDRARTGHSPVPRPKPEAKAQKQPTKRSTSSSSNPGSYSAFGSGATARSRSYSASTSSSDKASKQGKQGRKDPDKEELAGSAGRNKLRSKSHSRSASAPGIPTTSIASAILAPPTRTSRTIRTPRTTAPAAITTTTTTTTMSTNAALLSYLEEQLFAFSKIPLGDFESIMAWIELHSHHAIDYQLCKEKMLWQTYKTFERLLRRDFEERHVRLVQEFANQCVQTLAILDYAADCGYENLRKYVRNLVLTPEMARMNYLARMMKLPPQERLEFITRPVPGHLEKLKWFCLLYDHLYEKIEQETRHRMEKTLLDKFHTRLENVQARLSRGANTLLNSPDGEVGRAL</sequence>
<dbReference type="OrthoDB" id="3230276at2759"/>
<dbReference type="Proteomes" id="UP000757232">
    <property type="component" value="Unassembled WGS sequence"/>
</dbReference>
<feature type="compositionally biased region" description="Low complexity" evidence="1">
    <location>
        <begin position="39"/>
        <end position="71"/>
    </location>
</feature>
<feature type="region of interest" description="Disordered" evidence="1">
    <location>
        <begin position="1"/>
        <end position="142"/>
    </location>
</feature>
<name>A0A9Q5I4I8_SANBA</name>
<keyword evidence="3" id="KW-1185">Reference proteome</keyword>
<dbReference type="EMBL" id="LNZH02000097">
    <property type="protein sequence ID" value="OCB91265.1"/>
    <property type="molecule type" value="Genomic_DNA"/>
</dbReference>
<organism evidence="2 3">
    <name type="scientific">Sanghuangporus baumii</name>
    <name type="common">Phellinus baumii</name>
    <dbReference type="NCBI Taxonomy" id="108892"/>
    <lineage>
        <taxon>Eukaryota</taxon>
        <taxon>Fungi</taxon>
        <taxon>Dikarya</taxon>
        <taxon>Basidiomycota</taxon>
        <taxon>Agaricomycotina</taxon>
        <taxon>Agaricomycetes</taxon>
        <taxon>Hymenochaetales</taxon>
        <taxon>Hymenochaetaceae</taxon>
        <taxon>Sanghuangporus</taxon>
    </lineage>
</organism>
<evidence type="ECO:0000313" key="2">
    <source>
        <dbReference type="EMBL" id="OCB91265.1"/>
    </source>
</evidence>
<feature type="compositionally biased region" description="Low complexity" evidence="1">
    <location>
        <begin position="123"/>
        <end position="142"/>
    </location>
</feature>
<gene>
    <name evidence="2" type="ORF">A7U60_g1490</name>
</gene>
<feature type="compositionally biased region" description="Basic and acidic residues" evidence="1">
    <location>
        <begin position="80"/>
        <end position="89"/>
    </location>
</feature>
<dbReference type="AlphaFoldDB" id="A0A9Q5I4I8"/>
<proteinExistence type="predicted"/>